<dbReference type="InterPro" id="IPR000700">
    <property type="entry name" value="PAS-assoc_C"/>
</dbReference>
<keyword evidence="6" id="KW-0418">Kinase</keyword>
<keyword evidence="6" id="KW-0808">Transferase</keyword>
<dbReference type="SUPFAM" id="SSF55785">
    <property type="entry name" value="PYP-like sensor domain (PAS domain)"/>
    <property type="match status" value="1"/>
</dbReference>
<evidence type="ECO:0000259" key="5">
    <source>
        <dbReference type="PROSITE" id="PS50113"/>
    </source>
</evidence>
<dbReference type="InterPro" id="IPR036097">
    <property type="entry name" value="HisK_dim/P_sf"/>
</dbReference>
<dbReference type="InterPro" id="IPR036890">
    <property type="entry name" value="HATPase_C_sf"/>
</dbReference>
<dbReference type="GO" id="GO:0016301">
    <property type="term" value="F:kinase activity"/>
    <property type="evidence" value="ECO:0007669"/>
    <property type="project" value="UniProtKB-KW"/>
</dbReference>
<dbReference type="SUPFAM" id="SSF55874">
    <property type="entry name" value="ATPase domain of HSP90 chaperone/DNA topoisomerase II/histidine kinase"/>
    <property type="match status" value="1"/>
</dbReference>
<dbReference type="InterPro" id="IPR005467">
    <property type="entry name" value="His_kinase_dom"/>
</dbReference>
<dbReference type="EC" id="2.7.13.3" evidence="2"/>
<feature type="domain" description="Histidine kinase" evidence="4">
    <location>
        <begin position="288"/>
        <end position="503"/>
    </location>
</feature>
<dbReference type="Gene3D" id="3.30.565.10">
    <property type="entry name" value="Histidine kinase-like ATPase, C-terminal domain"/>
    <property type="match status" value="1"/>
</dbReference>
<evidence type="ECO:0000313" key="7">
    <source>
        <dbReference type="Proteomes" id="UP001325479"/>
    </source>
</evidence>
<evidence type="ECO:0000256" key="3">
    <source>
        <dbReference type="ARBA" id="ARBA00022553"/>
    </source>
</evidence>
<reference evidence="6 7" key="1">
    <citation type="submission" date="2023-12" db="EMBL/GenBank/DDBJ databases">
        <title>Genome sequencing and assembly of bacterial species from a model synthetic community.</title>
        <authorList>
            <person name="Hogle S.L."/>
        </authorList>
    </citation>
    <scope>NUCLEOTIDE SEQUENCE [LARGE SCALE GENOMIC DNA]</scope>
    <source>
        <strain evidence="6 7">HAMBI 2494</strain>
    </source>
</reference>
<dbReference type="PROSITE" id="PS50113">
    <property type="entry name" value="PAC"/>
    <property type="match status" value="1"/>
</dbReference>
<dbReference type="Gene3D" id="1.10.287.130">
    <property type="match status" value="1"/>
</dbReference>
<sequence length="503" mass="55056">MFERLAEPYLVLDEHLVVVAANDAYRARFGAAHDLHRTDAQPHGAMRMQERDRLIHALVADAQRGGASVSPVFRFDVDPAFHGEPSERGHYWRMHASRLLAAHDEPTLFALRFEDVTTSVLAKQDADMAAPDTLAFALAQAGLGVWRIDFDREQVTCSERCVEHMGAERSAERIANEADTNTITPDRLLGENVAQFAARQRAAAGAEPFEMERLVTAPNENSARRWILVRGIGRFDHDGQLSAMTGFTLDITARKERELALDARADTERHARARSDALAATMDQFVTSVSHELRSPLNAIVTWAEVLQRAIAPADIARAADAIRRNGRQLSHMVDDLLDSGAITTGKLSVNRVPIDLGALAAAVAEDVRKQAEHKRIELRVGEMPSCFVMADESRMKQVVWNLLSNAVKFTDAGHIEIALRITGQHAELTVTDTGKGIDAAALPLVFERFRQIAPHSSGRIGGLGLGLWLVKHIVTLHGGTVHAFSTGAGQGSTFTVCIPRPA</sequence>
<dbReference type="InterPro" id="IPR003594">
    <property type="entry name" value="HATPase_dom"/>
</dbReference>
<name>A0ABZ0WLK1_9BURK</name>
<organism evidence="6 7">
    <name type="scientific">Paraburkholderia kururiensis</name>
    <dbReference type="NCBI Taxonomy" id="984307"/>
    <lineage>
        <taxon>Bacteria</taxon>
        <taxon>Pseudomonadati</taxon>
        <taxon>Pseudomonadota</taxon>
        <taxon>Betaproteobacteria</taxon>
        <taxon>Burkholderiales</taxon>
        <taxon>Burkholderiaceae</taxon>
        <taxon>Paraburkholderia</taxon>
    </lineage>
</organism>
<dbReference type="PROSITE" id="PS50109">
    <property type="entry name" value="HIS_KIN"/>
    <property type="match status" value="1"/>
</dbReference>
<keyword evidence="7" id="KW-1185">Reference proteome</keyword>
<dbReference type="PRINTS" id="PR00344">
    <property type="entry name" value="BCTRLSENSOR"/>
</dbReference>
<keyword evidence="3" id="KW-0597">Phosphoprotein</keyword>
<dbReference type="SUPFAM" id="SSF47384">
    <property type="entry name" value="Homodimeric domain of signal transducing histidine kinase"/>
    <property type="match status" value="1"/>
</dbReference>
<dbReference type="InterPro" id="IPR003661">
    <property type="entry name" value="HisK_dim/P_dom"/>
</dbReference>
<dbReference type="Pfam" id="PF02518">
    <property type="entry name" value="HATPase_c"/>
    <property type="match status" value="1"/>
</dbReference>
<comment type="catalytic activity">
    <reaction evidence="1">
        <text>ATP + protein L-histidine = ADP + protein N-phospho-L-histidine.</text>
        <dbReference type="EC" id="2.7.13.3"/>
    </reaction>
</comment>
<dbReference type="InterPro" id="IPR004358">
    <property type="entry name" value="Sig_transdc_His_kin-like_C"/>
</dbReference>
<accession>A0ABZ0WLK1</accession>
<evidence type="ECO:0000256" key="1">
    <source>
        <dbReference type="ARBA" id="ARBA00000085"/>
    </source>
</evidence>
<dbReference type="SMART" id="SM00388">
    <property type="entry name" value="HisKA"/>
    <property type="match status" value="1"/>
</dbReference>
<dbReference type="Pfam" id="PF00512">
    <property type="entry name" value="HisKA"/>
    <property type="match status" value="1"/>
</dbReference>
<evidence type="ECO:0000313" key="6">
    <source>
        <dbReference type="EMBL" id="WQD78183.1"/>
    </source>
</evidence>
<protein>
    <recommendedName>
        <fullName evidence="2">histidine kinase</fullName>
        <ecNumber evidence="2">2.7.13.3</ecNumber>
    </recommendedName>
</protein>
<proteinExistence type="predicted"/>
<dbReference type="InterPro" id="IPR035965">
    <property type="entry name" value="PAS-like_dom_sf"/>
</dbReference>
<evidence type="ECO:0000259" key="4">
    <source>
        <dbReference type="PROSITE" id="PS50109"/>
    </source>
</evidence>
<dbReference type="EMBL" id="CP139965">
    <property type="protein sequence ID" value="WQD78183.1"/>
    <property type="molecule type" value="Genomic_DNA"/>
</dbReference>
<dbReference type="Proteomes" id="UP001325479">
    <property type="component" value="Chromosome"/>
</dbReference>
<evidence type="ECO:0000256" key="2">
    <source>
        <dbReference type="ARBA" id="ARBA00012438"/>
    </source>
</evidence>
<feature type="domain" description="PAC" evidence="5">
    <location>
        <begin position="209"/>
        <end position="263"/>
    </location>
</feature>
<dbReference type="PANTHER" id="PTHR43547:SF2">
    <property type="entry name" value="HYBRID SIGNAL TRANSDUCTION HISTIDINE KINASE C"/>
    <property type="match status" value="1"/>
</dbReference>
<dbReference type="CDD" id="cd00082">
    <property type="entry name" value="HisKA"/>
    <property type="match status" value="1"/>
</dbReference>
<dbReference type="SMART" id="SM00387">
    <property type="entry name" value="HATPase_c"/>
    <property type="match status" value="1"/>
</dbReference>
<dbReference type="RefSeq" id="WP_232833444.1">
    <property type="nucleotide sequence ID" value="NZ_CP139965.1"/>
</dbReference>
<dbReference type="PANTHER" id="PTHR43547">
    <property type="entry name" value="TWO-COMPONENT HISTIDINE KINASE"/>
    <property type="match status" value="1"/>
</dbReference>
<dbReference type="Gene3D" id="3.30.450.20">
    <property type="entry name" value="PAS domain"/>
    <property type="match status" value="2"/>
</dbReference>
<gene>
    <name evidence="6" type="ORF">U0042_00225</name>
</gene>